<proteinExistence type="predicted"/>
<dbReference type="Proteomes" id="UP000499080">
    <property type="component" value="Unassembled WGS sequence"/>
</dbReference>
<dbReference type="AlphaFoldDB" id="A0A4Y2GJA5"/>
<keyword evidence="2" id="KW-1185">Reference proteome</keyword>
<organism evidence="1 2">
    <name type="scientific">Araneus ventricosus</name>
    <name type="common">Orbweaver spider</name>
    <name type="synonym">Epeira ventricosa</name>
    <dbReference type="NCBI Taxonomy" id="182803"/>
    <lineage>
        <taxon>Eukaryota</taxon>
        <taxon>Metazoa</taxon>
        <taxon>Ecdysozoa</taxon>
        <taxon>Arthropoda</taxon>
        <taxon>Chelicerata</taxon>
        <taxon>Arachnida</taxon>
        <taxon>Araneae</taxon>
        <taxon>Araneomorphae</taxon>
        <taxon>Entelegynae</taxon>
        <taxon>Araneoidea</taxon>
        <taxon>Araneidae</taxon>
        <taxon>Araneus</taxon>
    </lineage>
</organism>
<reference evidence="1 2" key="1">
    <citation type="journal article" date="2019" name="Sci. Rep.">
        <title>Orb-weaving spider Araneus ventricosus genome elucidates the spidroin gene catalogue.</title>
        <authorList>
            <person name="Kono N."/>
            <person name="Nakamura H."/>
            <person name="Ohtoshi R."/>
            <person name="Moran D.A.P."/>
            <person name="Shinohara A."/>
            <person name="Yoshida Y."/>
            <person name="Fujiwara M."/>
            <person name="Mori M."/>
            <person name="Tomita M."/>
            <person name="Arakawa K."/>
        </authorList>
    </citation>
    <scope>NUCLEOTIDE SEQUENCE [LARGE SCALE GENOMIC DNA]</scope>
</reference>
<gene>
    <name evidence="1" type="ORF">AVEN_99460_1</name>
</gene>
<evidence type="ECO:0000313" key="2">
    <source>
        <dbReference type="Proteomes" id="UP000499080"/>
    </source>
</evidence>
<feature type="non-terminal residue" evidence="1">
    <location>
        <position position="1"/>
    </location>
</feature>
<protein>
    <submittedName>
        <fullName evidence="1">Uncharacterized protein</fullName>
    </submittedName>
</protein>
<name>A0A4Y2GJA5_ARAVE</name>
<comment type="caution">
    <text evidence="1">The sequence shown here is derived from an EMBL/GenBank/DDBJ whole genome shotgun (WGS) entry which is preliminary data.</text>
</comment>
<sequence>NIRAILGCTSKRGRNFKGTSKNFSTTPKERTFDPGIGFGIRQDYIHGKPLAELDFKSGILRSRNRDLTTVDSFDLGED</sequence>
<dbReference type="EMBL" id="BGPR01099471">
    <property type="protein sequence ID" value="GBM52799.1"/>
    <property type="molecule type" value="Genomic_DNA"/>
</dbReference>
<evidence type="ECO:0000313" key="1">
    <source>
        <dbReference type="EMBL" id="GBM52799.1"/>
    </source>
</evidence>
<accession>A0A4Y2GJA5</accession>